<dbReference type="InterPro" id="IPR054156">
    <property type="entry name" value="YxaF_TetR_C"/>
</dbReference>
<feature type="region of interest" description="Disordered" evidence="5">
    <location>
        <begin position="188"/>
        <end position="209"/>
    </location>
</feature>
<evidence type="ECO:0000259" key="6">
    <source>
        <dbReference type="PROSITE" id="PS50977"/>
    </source>
</evidence>
<evidence type="ECO:0000313" key="8">
    <source>
        <dbReference type="Proteomes" id="UP000035021"/>
    </source>
</evidence>
<dbReference type="InterPro" id="IPR009057">
    <property type="entry name" value="Homeodomain-like_sf"/>
</dbReference>
<organism evidence="7 8">
    <name type="scientific">Gordonia paraffinivorans NBRC 108238</name>
    <dbReference type="NCBI Taxonomy" id="1223543"/>
    <lineage>
        <taxon>Bacteria</taxon>
        <taxon>Bacillati</taxon>
        <taxon>Actinomycetota</taxon>
        <taxon>Actinomycetes</taxon>
        <taxon>Mycobacteriales</taxon>
        <taxon>Gordoniaceae</taxon>
        <taxon>Gordonia</taxon>
    </lineage>
</organism>
<evidence type="ECO:0000256" key="4">
    <source>
        <dbReference type="PROSITE-ProRule" id="PRU00335"/>
    </source>
</evidence>
<name>A0ABQ0IK87_9ACTN</name>
<dbReference type="Proteomes" id="UP000035021">
    <property type="component" value="Unassembled WGS sequence"/>
</dbReference>
<keyword evidence="8" id="KW-1185">Reference proteome</keyword>
<reference evidence="7 8" key="1">
    <citation type="submission" date="2013-02" db="EMBL/GenBank/DDBJ databases">
        <title>Whole genome shotgun sequence of Gordonia paraffinivorans NBRC 108238.</title>
        <authorList>
            <person name="Isaki-Nakamura S."/>
            <person name="Hosoyama A."/>
            <person name="Tsuchikane K."/>
            <person name="Ando Y."/>
            <person name="Baba S."/>
            <person name="Ohji S."/>
            <person name="Hamada M."/>
            <person name="Tamura T."/>
            <person name="Yamazoe A."/>
            <person name="Yamazaki S."/>
            <person name="Fujita N."/>
        </authorList>
    </citation>
    <scope>NUCLEOTIDE SEQUENCE [LARGE SCALE GENOMIC DNA]</scope>
    <source>
        <strain evidence="7 8">NBRC 108238</strain>
    </source>
</reference>
<accession>A0ABQ0IK87</accession>
<feature type="domain" description="HTH tetR-type" evidence="6">
    <location>
        <begin position="1"/>
        <end position="61"/>
    </location>
</feature>
<evidence type="ECO:0000256" key="2">
    <source>
        <dbReference type="ARBA" id="ARBA00023125"/>
    </source>
</evidence>
<dbReference type="PANTHER" id="PTHR47506:SF3">
    <property type="entry name" value="HTH-TYPE TRANSCRIPTIONAL REGULATOR LMRA"/>
    <property type="match status" value="1"/>
</dbReference>
<dbReference type="Gene3D" id="1.10.357.10">
    <property type="entry name" value="Tetracycline Repressor, domain 2"/>
    <property type="match status" value="1"/>
</dbReference>
<dbReference type="SUPFAM" id="SSF46689">
    <property type="entry name" value="Homeodomain-like"/>
    <property type="match status" value="1"/>
</dbReference>
<evidence type="ECO:0000313" key="7">
    <source>
        <dbReference type="EMBL" id="GAC83361.1"/>
    </source>
</evidence>
<evidence type="ECO:0000256" key="3">
    <source>
        <dbReference type="ARBA" id="ARBA00023163"/>
    </source>
</evidence>
<dbReference type="EMBL" id="BAOQ01000011">
    <property type="protein sequence ID" value="GAC83361.1"/>
    <property type="molecule type" value="Genomic_DNA"/>
</dbReference>
<sequence>MKTEERIVVGMIELLRRQGYAATGMKQIVEAGRAPVGSIYHHFPGGKRDVAAAALRQSGQAYAELVTMLLAPFDDPAAGVESAFATAAETIEEGGWLNMCPVSTVAGEIADAEPALREVADEVMTSWIDAGTALFVERGIDESDARSLTFALVSALEGAFVLARTTRSPEPILAAGRAMGAYARSLANTSVTGSEDSTTNPSEKRQVPG</sequence>
<evidence type="ECO:0000256" key="5">
    <source>
        <dbReference type="SAM" id="MobiDB-lite"/>
    </source>
</evidence>
<proteinExistence type="predicted"/>
<feature type="compositionally biased region" description="Polar residues" evidence="5">
    <location>
        <begin position="188"/>
        <end position="201"/>
    </location>
</feature>
<dbReference type="Pfam" id="PF00440">
    <property type="entry name" value="TetR_N"/>
    <property type="match status" value="1"/>
</dbReference>
<protein>
    <submittedName>
        <fullName evidence="7">TetR family transcriptional regulator</fullName>
    </submittedName>
</protein>
<dbReference type="PANTHER" id="PTHR47506">
    <property type="entry name" value="TRANSCRIPTIONAL REGULATORY PROTEIN"/>
    <property type="match status" value="1"/>
</dbReference>
<keyword evidence="2 4" id="KW-0238">DNA-binding</keyword>
<keyword evidence="1" id="KW-0805">Transcription regulation</keyword>
<dbReference type="PROSITE" id="PS50977">
    <property type="entry name" value="HTH_TETR_2"/>
    <property type="match status" value="1"/>
</dbReference>
<dbReference type="SUPFAM" id="SSF48498">
    <property type="entry name" value="Tetracyclin repressor-like, C-terminal domain"/>
    <property type="match status" value="1"/>
</dbReference>
<dbReference type="Pfam" id="PF21993">
    <property type="entry name" value="TetR_C_13_2"/>
    <property type="match status" value="1"/>
</dbReference>
<dbReference type="InterPro" id="IPR001647">
    <property type="entry name" value="HTH_TetR"/>
</dbReference>
<feature type="DNA-binding region" description="H-T-H motif" evidence="4">
    <location>
        <begin position="24"/>
        <end position="43"/>
    </location>
</feature>
<dbReference type="InterPro" id="IPR036271">
    <property type="entry name" value="Tet_transcr_reg_TetR-rel_C_sf"/>
</dbReference>
<comment type="caution">
    <text evidence="7">The sequence shown here is derived from an EMBL/GenBank/DDBJ whole genome shotgun (WGS) entry which is preliminary data.</text>
</comment>
<keyword evidence="3" id="KW-0804">Transcription</keyword>
<evidence type="ECO:0000256" key="1">
    <source>
        <dbReference type="ARBA" id="ARBA00023015"/>
    </source>
</evidence>
<gene>
    <name evidence="7" type="ORF">GP2_011_00880</name>
</gene>